<dbReference type="EC" id="2.7.1.5" evidence="2"/>
<keyword evidence="2" id="KW-0418">Kinase</keyword>
<name>A0A645FDQ6_9ZZZZ</name>
<keyword evidence="2" id="KW-0808">Transferase</keyword>
<dbReference type="Gene3D" id="3.30.420.40">
    <property type="match status" value="2"/>
</dbReference>
<feature type="domain" description="Carbohydrate kinase FGGY C-terminal" evidence="1">
    <location>
        <begin position="72"/>
        <end position="168"/>
    </location>
</feature>
<protein>
    <submittedName>
        <fullName evidence="2">Rhamnulokinase</fullName>
        <ecNumber evidence="2">2.7.1.5</ecNumber>
    </submittedName>
</protein>
<evidence type="ECO:0000259" key="1">
    <source>
        <dbReference type="Pfam" id="PF02782"/>
    </source>
</evidence>
<dbReference type="GO" id="GO:0008993">
    <property type="term" value="F:rhamnulokinase activity"/>
    <property type="evidence" value="ECO:0007669"/>
    <property type="project" value="UniProtKB-EC"/>
</dbReference>
<dbReference type="AlphaFoldDB" id="A0A645FDQ6"/>
<gene>
    <name evidence="2" type="primary">rhaB_13</name>
    <name evidence="2" type="ORF">SDC9_158792</name>
</gene>
<dbReference type="InterPro" id="IPR043129">
    <property type="entry name" value="ATPase_NBD"/>
</dbReference>
<dbReference type="Pfam" id="PF02782">
    <property type="entry name" value="FGGY_C"/>
    <property type="match status" value="1"/>
</dbReference>
<sequence>MTGEWDWAIVDRLGLPRDVFPEIVKPCTFSGSLSPELQKELGCGPIPIIKVGSHDTASAVAAVPAPEQGNWAYISAGTWALLGAEIERPFRSEESEKHSFTNEGGLDGKIRFLSNIMGSWLFQETRRVWNETSGPVSFAEMEQMALAAEPCAFLINPNDQSFVTPATCRNGSPISASGPAREPSPATDRSCGRFMTRWRSASAPSSPCSAIWSARNTSV</sequence>
<accession>A0A645FDQ6</accession>
<evidence type="ECO:0000313" key="2">
    <source>
        <dbReference type="EMBL" id="MPN11489.1"/>
    </source>
</evidence>
<reference evidence="2" key="1">
    <citation type="submission" date="2019-08" db="EMBL/GenBank/DDBJ databases">
        <authorList>
            <person name="Kucharzyk K."/>
            <person name="Murdoch R.W."/>
            <person name="Higgins S."/>
            <person name="Loffler F."/>
        </authorList>
    </citation>
    <scope>NUCLEOTIDE SEQUENCE</scope>
</reference>
<comment type="caution">
    <text evidence="2">The sequence shown here is derived from an EMBL/GenBank/DDBJ whole genome shotgun (WGS) entry which is preliminary data.</text>
</comment>
<dbReference type="SUPFAM" id="SSF53067">
    <property type="entry name" value="Actin-like ATPase domain"/>
    <property type="match status" value="2"/>
</dbReference>
<proteinExistence type="predicted"/>
<organism evidence="2">
    <name type="scientific">bioreactor metagenome</name>
    <dbReference type="NCBI Taxonomy" id="1076179"/>
    <lineage>
        <taxon>unclassified sequences</taxon>
        <taxon>metagenomes</taxon>
        <taxon>ecological metagenomes</taxon>
    </lineage>
</organism>
<dbReference type="EMBL" id="VSSQ01057707">
    <property type="protein sequence ID" value="MPN11489.1"/>
    <property type="molecule type" value="Genomic_DNA"/>
</dbReference>
<dbReference type="InterPro" id="IPR018485">
    <property type="entry name" value="FGGY_C"/>
</dbReference>